<organism evidence="1 2">
    <name type="scientific">Wolfiporia cocos (strain MD-104)</name>
    <name type="common">Brown rot fungus</name>
    <dbReference type="NCBI Taxonomy" id="742152"/>
    <lineage>
        <taxon>Eukaryota</taxon>
        <taxon>Fungi</taxon>
        <taxon>Dikarya</taxon>
        <taxon>Basidiomycota</taxon>
        <taxon>Agaricomycotina</taxon>
        <taxon>Agaricomycetes</taxon>
        <taxon>Polyporales</taxon>
        <taxon>Phaeolaceae</taxon>
        <taxon>Wolfiporia</taxon>
    </lineage>
</organism>
<reference evidence="1 2" key="1">
    <citation type="journal article" date="2012" name="Science">
        <title>The Paleozoic origin of enzymatic lignin decomposition reconstructed from 31 fungal genomes.</title>
        <authorList>
            <person name="Floudas D."/>
            <person name="Binder M."/>
            <person name="Riley R."/>
            <person name="Barry K."/>
            <person name="Blanchette R.A."/>
            <person name="Henrissat B."/>
            <person name="Martinez A.T."/>
            <person name="Otillar R."/>
            <person name="Spatafora J.W."/>
            <person name="Yadav J.S."/>
            <person name="Aerts A."/>
            <person name="Benoit I."/>
            <person name="Boyd A."/>
            <person name="Carlson A."/>
            <person name="Copeland A."/>
            <person name="Coutinho P.M."/>
            <person name="de Vries R.P."/>
            <person name="Ferreira P."/>
            <person name="Findley K."/>
            <person name="Foster B."/>
            <person name="Gaskell J."/>
            <person name="Glotzer D."/>
            <person name="Gorecki P."/>
            <person name="Heitman J."/>
            <person name="Hesse C."/>
            <person name="Hori C."/>
            <person name="Igarashi K."/>
            <person name="Jurgens J.A."/>
            <person name="Kallen N."/>
            <person name="Kersten P."/>
            <person name="Kohler A."/>
            <person name="Kuees U."/>
            <person name="Kumar T.K.A."/>
            <person name="Kuo A."/>
            <person name="LaButti K."/>
            <person name="Larrondo L.F."/>
            <person name="Lindquist E."/>
            <person name="Ling A."/>
            <person name="Lombard V."/>
            <person name="Lucas S."/>
            <person name="Lundell T."/>
            <person name="Martin R."/>
            <person name="McLaughlin D.J."/>
            <person name="Morgenstern I."/>
            <person name="Morin E."/>
            <person name="Murat C."/>
            <person name="Nagy L.G."/>
            <person name="Nolan M."/>
            <person name="Ohm R.A."/>
            <person name="Patyshakuliyeva A."/>
            <person name="Rokas A."/>
            <person name="Ruiz-Duenas F.J."/>
            <person name="Sabat G."/>
            <person name="Salamov A."/>
            <person name="Samejima M."/>
            <person name="Schmutz J."/>
            <person name="Slot J.C."/>
            <person name="St John F."/>
            <person name="Stenlid J."/>
            <person name="Sun H."/>
            <person name="Sun S."/>
            <person name="Syed K."/>
            <person name="Tsang A."/>
            <person name="Wiebenga A."/>
            <person name="Young D."/>
            <person name="Pisabarro A."/>
            <person name="Eastwood D.C."/>
            <person name="Martin F."/>
            <person name="Cullen D."/>
            <person name="Grigoriev I.V."/>
            <person name="Hibbett D.S."/>
        </authorList>
    </citation>
    <scope>NUCLEOTIDE SEQUENCE [LARGE SCALE GENOMIC DNA]</scope>
    <source>
        <strain evidence="1 2">MD-104</strain>
    </source>
</reference>
<gene>
    <name evidence="1" type="ORF">WOLCODRAFT_20993</name>
</gene>
<keyword evidence="2" id="KW-1185">Reference proteome</keyword>
<accession>A0A2H3JMI5</accession>
<dbReference type="EMBL" id="KB467909">
    <property type="protein sequence ID" value="PCH37217.1"/>
    <property type="molecule type" value="Genomic_DNA"/>
</dbReference>
<evidence type="ECO:0000313" key="2">
    <source>
        <dbReference type="Proteomes" id="UP000218811"/>
    </source>
</evidence>
<dbReference type="AlphaFoldDB" id="A0A2H3JMI5"/>
<proteinExistence type="predicted"/>
<dbReference type="Proteomes" id="UP000218811">
    <property type="component" value="Unassembled WGS sequence"/>
</dbReference>
<name>A0A2H3JMI5_WOLCO</name>
<sequence>MQTAHPEDITYQKGITMKTNEISPTSVHISHDFGRTDALRLQLHIGTDSSKHVQEGRKVQICHNISHNIPLVGAREQGHVCIREHPAFHQRDTCIDVSEQVHDRFECHVHVSDDIGDGTPLSDTSERIRVCIHNELVKELALPQSHICIGVCENVQHWSEVYVGQHNNVGNDPQ</sequence>
<evidence type="ECO:0000313" key="1">
    <source>
        <dbReference type="EMBL" id="PCH37217.1"/>
    </source>
</evidence>
<protein>
    <submittedName>
        <fullName evidence="1">Uncharacterized protein</fullName>
    </submittedName>
</protein>